<comment type="subcellular location">
    <subcellularLocation>
        <location evidence="2">Mitochondrion inner membrane</location>
        <topology evidence="2">Multi-pass membrane protein</topology>
    </subcellularLocation>
</comment>
<evidence type="ECO:0000256" key="3">
    <source>
        <dbReference type="ARBA" id="ARBA00012944"/>
    </source>
</evidence>
<keyword evidence="13" id="KW-0830">Ubiquinone</keyword>
<dbReference type="CTD" id="4540"/>
<feature type="transmembrane region" description="Helical" evidence="18">
    <location>
        <begin position="238"/>
        <end position="260"/>
    </location>
</feature>
<keyword evidence="15 18" id="KW-0472">Membrane</keyword>
<proteinExistence type="predicted"/>
<keyword evidence="8" id="KW-0999">Mitochondrion inner membrane</keyword>
<evidence type="ECO:0000256" key="5">
    <source>
        <dbReference type="ARBA" id="ARBA00022448"/>
    </source>
</evidence>
<dbReference type="GO" id="GO:0003954">
    <property type="term" value="F:NADH dehydrogenase activity"/>
    <property type="evidence" value="ECO:0007669"/>
    <property type="project" value="TreeGrafter"/>
</dbReference>
<feature type="domain" description="NADH dehydrogenase subunit 5 C-terminal" evidence="20">
    <location>
        <begin position="388"/>
        <end position="558"/>
    </location>
</feature>
<dbReference type="GO" id="GO:0042773">
    <property type="term" value="P:ATP synthesis coupled electron transport"/>
    <property type="evidence" value="ECO:0007669"/>
    <property type="project" value="InterPro"/>
</dbReference>
<evidence type="ECO:0000256" key="15">
    <source>
        <dbReference type="ARBA" id="ARBA00023136"/>
    </source>
</evidence>
<feature type="transmembrane region" description="Helical" evidence="18">
    <location>
        <begin position="51"/>
        <end position="79"/>
    </location>
</feature>
<dbReference type="InterPro" id="IPR010934">
    <property type="entry name" value="NADH_DH_su5_C"/>
</dbReference>
<dbReference type="AlphaFoldDB" id="A0A6C0MDJ9"/>
<feature type="domain" description="NADH:quinone oxidoreductase/Mrp antiporter transmembrane" evidence="19">
    <location>
        <begin position="108"/>
        <end position="381"/>
    </location>
</feature>
<reference evidence="21" key="1">
    <citation type="journal article" date="2020" name="Int. J. Biol. Macromol.">
        <title>Comparative mitogenomes of six species in the subfamily Iassinae (Hemiptera: Cicadellidae) and phylogenetic analysis.</title>
        <authorList>
            <person name="Wang J."/>
            <person name="Wu Y."/>
            <person name="Dai R."/>
            <person name="Yang M."/>
        </authorList>
    </citation>
    <scope>NUCLEOTIDE SEQUENCE</scope>
</reference>
<keyword evidence="5" id="KW-0813">Transport</keyword>
<protein>
    <recommendedName>
        <fullName evidence="4">NADH-ubiquinone oxidoreductase chain 5</fullName>
        <ecNumber evidence="3">7.1.1.2</ecNumber>
    </recommendedName>
    <alternativeName>
        <fullName evidence="16">NADH dehydrogenase subunit 5</fullName>
    </alternativeName>
</protein>
<accession>A0A6C0MDJ9</accession>
<evidence type="ECO:0000256" key="8">
    <source>
        <dbReference type="ARBA" id="ARBA00022792"/>
    </source>
</evidence>
<feature type="transmembrane region" description="Helical" evidence="18">
    <location>
        <begin position="449"/>
        <end position="467"/>
    </location>
</feature>
<evidence type="ECO:0000256" key="14">
    <source>
        <dbReference type="ARBA" id="ARBA00023128"/>
    </source>
</evidence>
<evidence type="ECO:0000256" key="2">
    <source>
        <dbReference type="ARBA" id="ARBA00004448"/>
    </source>
</evidence>
<dbReference type="InterPro" id="IPR003945">
    <property type="entry name" value="NU5C-like"/>
</dbReference>
<sequence>MLIYLIYYFWFFIFFLLSFLFFYLGFFFFVYDLNYFYEFNLIYFNSLNLSYVLLFDWMSLIFVSLVMFISSSVILYSFYYMGECSYSYVRFFYILLIFIFSMMLMILSPSMLSIMLGWDGLGLVSYCLVIYYNSNSSLLSGMITCLTNRLGDFGLLISSCWIVSYGSWHFIYYLDLFNEYIFYVLIFSCFTKSAQIPFSSWLPAAMSAPTPISSLVHSSTLVTAGVYLIIRFSTCLNMVYPFLIYLCLMTMVMSSFCSLFEYDLKKIIALSTLSQLGLMMFTLFMGLPIISYIHLLNHAMFKSLLFLCSGVIIYNIDNNQDIRYLGIFSKMMPLTCSCFNISVFSLMGLPFFSGFYSKDLIIEKLMNMNFNYLLILFFFLSIGLTSVYSIRLIYYSLFNKNLLNCYLLFIDDFNEMSFSIIMLSFVSIFFGCLLNWIVMLNINFILIPFYMKIFSLVFIMLMVWIGFEISLYKNYYFPMSYYIFNSSMWFIYSYLNYSYKVFYNICYLSSFKMLYWGEYYGFLIFTFYLFKLSYFIQVYMLSNLSIFLIMFMVFYLYMF</sequence>
<evidence type="ECO:0000256" key="4">
    <source>
        <dbReference type="ARBA" id="ARBA00021096"/>
    </source>
</evidence>
<comment type="function">
    <text evidence="1">Core subunit of the mitochondrial membrane respiratory chain NADH dehydrogenase (Complex I) that is believed to belong to the minimal assembly required for catalysis. Complex I functions in the transfer of electrons from NADH to the respiratory chain. The immediate electron acceptor for the enzyme is believed to be ubiquinone.</text>
</comment>
<feature type="transmembrane region" description="Helical" evidence="18">
    <location>
        <begin position="91"/>
        <end position="108"/>
    </location>
</feature>
<evidence type="ECO:0000256" key="11">
    <source>
        <dbReference type="ARBA" id="ARBA00022989"/>
    </source>
</evidence>
<gene>
    <name evidence="21" type="primary">ND5</name>
</gene>
<feature type="transmembrane region" description="Helical" evidence="18">
    <location>
        <begin position="337"/>
        <end position="356"/>
    </location>
</feature>
<keyword evidence="7 18" id="KW-0812">Transmembrane</keyword>
<geneLocation type="mitochondrion" evidence="21"/>
<evidence type="ECO:0000256" key="13">
    <source>
        <dbReference type="ARBA" id="ARBA00023075"/>
    </source>
</evidence>
<name>A0A6C0MDJ9_9HEMI</name>
<feature type="transmembrane region" description="Helical" evidence="18">
    <location>
        <begin position="368"/>
        <end position="385"/>
    </location>
</feature>
<evidence type="ECO:0000256" key="10">
    <source>
        <dbReference type="ARBA" id="ARBA00022982"/>
    </source>
</evidence>
<feature type="transmembrane region" description="Helical" evidence="18">
    <location>
        <begin position="214"/>
        <end position="232"/>
    </location>
</feature>
<evidence type="ECO:0000313" key="21">
    <source>
        <dbReference type="EMBL" id="QHV34353.1"/>
    </source>
</evidence>
<evidence type="ECO:0000256" key="18">
    <source>
        <dbReference type="SAM" id="Phobius"/>
    </source>
</evidence>
<keyword evidence="6" id="KW-0679">Respiratory chain</keyword>
<keyword evidence="10" id="KW-0249">Electron transport</keyword>
<feature type="transmembrane region" description="Helical" evidence="18">
    <location>
        <begin position="114"/>
        <end position="132"/>
    </location>
</feature>
<feature type="transmembrane region" description="Helical" evidence="18">
    <location>
        <begin position="479"/>
        <end position="499"/>
    </location>
</feature>
<feature type="transmembrane region" description="Helical" evidence="18">
    <location>
        <begin position="299"/>
        <end position="316"/>
    </location>
</feature>
<dbReference type="GO" id="GO:0008137">
    <property type="term" value="F:NADH dehydrogenase (ubiquinone) activity"/>
    <property type="evidence" value="ECO:0007669"/>
    <property type="project" value="UniProtKB-EC"/>
</dbReference>
<dbReference type="PANTHER" id="PTHR42829">
    <property type="entry name" value="NADH-UBIQUINONE OXIDOREDUCTASE CHAIN 5"/>
    <property type="match status" value="1"/>
</dbReference>
<evidence type="ECO:0000256" key="1">
    <source>
        <dbReference type="ARBA" id="ARBA00003257"/>
    </source>
</evidence>
<dbReference type="Pfam" id="PF00361">
    <property type="entry name" value="Proton_antipo_M"/>
    <property type="match status" value="1"/>
</dbReference>
<evidence type="ECO:0000256" key="9">
    <source>
        <dbReference type="ARBA" id="ARBA00022967"/>
    </source>
</evidence>
<evidence type="ECO:0000259" key="20">
    <source>
        <dbReference type="Pfam" id="PF06455"/>
    </source>
</evidence>
<feature type="transmembrane region" description="Helical" evidence="18">
    <location>
        <begin position="536"/>
        <end position="557"/>
    </location>
</feature>
<dbReference type="EMBL" id="MN577635">
    <property type="protein sequence ID" value="QHV34353.1"/>
    <property type="molecule type" value="Genomic_DNA"/>
</dbReference>
<evidence type="ECO:0000256" key="16">
    <source>
        <dbReference type="ARBA" id="ARBA00031027"/>
    </source>
</evidence>
<keyword evidence="9" id="KW-1278">Translocase</keyword>
<organism evidence="21">
    <name type="scientific">Krisna concava</name>
    <dbReference type="NCBI Taxonomy" id="1962554"/>
    <lineage>
        <taxon>Eukaryota</taxon>
        <taxon>Metazoa</taxon>
        <taxon>Ecdysozoa</taxon>
        <taxon>Arthropoda</taxon>
        <taxon>Hexapoda</taxon>
        <taxon>Insecta</taxon>
        <taxon>Pterygota</taxon>
        <taxon>Neoptera</taxon>
        <taxon>Paraneoptera</taxon>
        <taxon>Hemiptera</taxon>
        <taxon>Auchenorrhyncha</taxon>
        <taxon>Membracoidea</taxon>
        <taxon>Cicadellidae</taxon>
        <taxon>Iassinae</taxon>
        <taxon>Krisna</taxon>
    </lineage>
</organism>
<feature type="transmembrane region" description="Helical" evidence="18">
    <location>
        <begin position="153"/>
        <end position="174"/>
    </location>
</feature>
<keyword evidence="14 21" id="KW-0496">Mitochondrion</keyword>
<feature type="transmembrane region" description="Helical" evidence="18">
    <location>
        <begin position="511"/>
        <end position="530"/>
    </location>
</feature>
<dbReference type="Pfam" id="PF06455">
    <property type="entry name" value="NADH5_C"/>
    <property type="match status" value="1"/>
</dbReference>
<feature type="transmembrane region" description="Helical" evidence="18">
    <location>
        <begin position="7"/>
        <end position="31"/>
    </location>
</feature>
<feature type="transmembrane region" description="Helical" evidence="18">
    <location>
        <begin position="416"/>
        <end position="437"/>
    </location>
</feature>
<evidence type="ECO:0000256" key="6">
    <source>
        <dbReference type="ARBA" id="ARBA00022660"/>
    </source>
</evidence>
<evidence type="ECO:0000256" key="12">
    <source>
        <dbReference type="ARBA" id="ARBA00023027"/>
    </source>
</evidence>
<comment type="catalytic activity">
    <reaction evidence="17">
        <text>a ubiquinone + NADH + 5 H(+)(in) = a ubiquinol + NAD(+) + 4 H(+)(out)</text>
        <dbReference type="Rhea" id="RHEA:29091"/>
        <dbReference type="Rhea" id="RHEA-COMP:9565"/>
        <dbReference type="Rhea" id="RHEA-COMP:9566"/>
        <dbReference type="ChEBI" id="CHEBI:15378"/>
        <dbReference type="ChEBI" id="CHEBI:16389"/>
        <dbReference type="ChEBI" id="CHEBI:17976"/>
        <dbReference type="ChEBI" id="CHEBI:57540"/>
        <dbReference type="ChEBI" id="CHEBI:57945"/>
        <dbReference type="EC" id="7.1.1.2"/>
    </reaction>
</comment>
<dbReference type="PANTHER" id="PTHR42829:SF2">
    <property type="entry name" value="NADH-UBIQUINONE OXIDOREDUCTASE CHAIN 5"/>
    <property type="match status" value="1"/>
</dbReference>
<feature type="transmembrane region" description="Helical" evidence="18">
    <location>
        <begin position="267"/>
        <end position="293"/>
    </location>
</feature>
<dbReference type="EC" id="7.1.1.2" evidence="3"/>
<evidence type="ECO:0000256" key="17">
    <source>
        <dbReference type="ARBA" id="ARBA00049551"/>
    </source>
</evidence>
<evidence type="ECO:0000259" key="19">
    <source>
        <dbReference type="Pfam" id="PF00361"/>
    </source>
</evidence>
<dbReference type="InterPro" id="IPR001750">
    <property type="entry name" value="ND/Mrp_TM"/>
</dbReference>
<dbReference type="RefSeq" id="YP_009733515.1">
    <property type="nucleotide sequence ID" value="NC_046067.1"/>
</dbReference>
<keyword evidence="12" id="KW-0520">NAD</keyword>
<dbReference type="PRINTS" id="PR01434">
    <property type="entry name" value="NADHDHGNASE5"/>
</dbReference>
<evidence type="ECO:0000256" key="7">
    <source>
        <dbReference type="ARBA" id="ARBA00022692"/>
    </source>
</evidence>
<keyword evidence="11 18" id="KW-1133">Transmembrane helix</keyword>
<dbReference type="GeneID" id="44154363"/>
<dbReference type="GO" id="GO:0015990">
    <property type="term" value="P:electron transport coupled proton transport"/>
    <property type="evidence" value="ECO:0007669"/>
    <property type="project" value="TreeGrafter"/>
</dbReference>
<dbReference type="GO" id="GO:0005743">
    <property type="term" value="C:mitochondrial inner membrane"/>
    <property type="evidence" value="ECO:0007669"/>
    <property type="project" value="UniProtKB-SubCell"/>
</dbReference>